<comment type="similarity">
    <text evidence="1">Belongs to the GINS4/SLD5 family.</text>
</comment>
<evidence type="ECO:0000256" key="1">
    <source>
        <dbReference type="PIRNR" id="PIRNR007764"/>
    </source>
</evidence>
<dbReference type="PANTHER" id="PTHR21206">
    <property type="entry name" value="SLD5 PROTEIN"/>
    <property type="match status" value="1"/>
</dbReference>
<accession>A0A9P6H2M2</accession>
<keyword evidence="1" id="KW-0539">Nucleus</keyword>
<dbReference type="InterPro" id="IPR008591">
    <property type="entry name" value="GINS_Sld5"/>
</dbReference>
<comment type="function">
    <text evidence="1">The GINS complex plays an essential role in the initiation of DNA replication.</text>
</comment>
<comment type="subcellular location">
    <subcellularLocation>
        <location evidence="1">Nucleus</location>
    </subcellularLocation>
</comment>
<dbReference type="OrthoDB" id="338231at2759"/>
<dbReference type="PIRSF" id="PIRSF007764">
    <property type="entry name" value="Sld5"/>
    <property type="match status" value="1"/>
</dbReference>
<evidence type="ECO:0000313" key="2">
    <source>
        <dbReference type="EMBL" id="KAF9764980.1"/>
    </source>
</evidence>
<keyword evidence="1" id="KW-0235">DNA replication</keyword>
<evidence type="ECO:0000313" key="3">
    <source>
        <dbReference type="Proteomes" id="UP000740883"/>
    </source>
</evidence>
<dbReference type="GO" id="GO:0000811">
    <property type="term" value="C:GINS complex"/>
    <property type="evidence" value="ECO:0007669"/>
    <property type="project" value="UniProtKB-UniRule"/>
</dbReference>
<comment type="caution">
    <text evidence="2">The sequence shown here is derived from an EMBL/GenBank/DDBJ whole genome shotgun (WGS) entry which is preliminary data.</text>
</comment>
<dbReference type="Gene3D" id="1.20.58.1030">
    <property type="match status" value="1"/>
</dbReference>
<dbReference type="SUPFAM" id="SSF158573">
    <property type="entry name" value="GINS helical bundle-like"/>
    <property type="match status" value="1"/>
</dbReference>
<dbReference type="GO" id="GO:0006261">
    <property type="term" value="P:DNA-templated DNA replication"/>
    <property type="evidence" value="ECO:0007669"/>
    <property type="project" value="InterPro"/>
</dbReference>
<keyword evidence="3" id="KW-1185">Reference proteome</keyword>
<dbReference type="PANTHER" id="PTHR21206:SF0">
    <property type="entry name" value="DNA REPLICATION COMPLEX GINS PROTEIN SLD5"/>
    <property type="match status" value="1"/>
</dbReference>
<dbReference type="EMBL" id="SBJO01000003">
    <property type="protein sequence ID" value="KAF9764980.1"/>
    <property type="molecule type" value="Genomic_DNA"/>
</dbReference>
<dbReference type="GO" id="GO:0000727">
    <property type="term" value="P:double-strand break repair via break-induced replication"/>
    <property type="evidence" value="ECO:0007669"/>
    <property type="project" value="TreeGrafter"/>
</dbReference>
<name>A0A9P6H2M2_9MICR</name>
<dbReference type="InterPro" id="IPR036224">
    <property type="entry name" value="GINS_bundle-like_dom_sf"/>
</dbReference>
<gene>
    <name evidence="2" type="primary">sld5</name>
    <name evidence="2" type="ORF">NGRA_0097</name>
</gene>
<dbReference type="AlphaFoldDB" id="A0A9P6H2M2"/>
<organism evidence="2 3">
    <name type="scientific">Nosema granulosis</name>
    <dbReference type="NCBI Taxonomy" id="83296"/>
    <lineage>
        <taxon>Eukaryota</taxon>
        <taxon>Fungi</taxon>
        <taxon>Fungi incertae sedis</taxon>
        <taxon>Microsporidia</taxon>
        <taxon>Nosematidae</taxon>
        <taxon>Nosema</taxon>
    </lineage>
</organism>
<reference evidence="2 3" key="1">
    <citation type="journal article" date="2020" name="Genome Biol. Evol.">
        <title>Comparative genomics of strictly vertically transmitted, feminizing microsporidia endosymbionts of amphipod crustaceans.</title>
        <authorList>
            <person name="Cormier A."/>
            <person name="Chebbi M.A."/>
            <person name="Giraud I."/>
            <person name="Wattier R."/>
            <person name="Teixeira M."/>
            <person name="Gilbert C."/>
            <person name="Rigaud T."/>
            <person name="Cordaux R."/>
        </authorList>
    </citation>
    <scope>NUCLEOTIDE SEQUENCE [LARGE SCALE GENOMIC DNA]</scope>
    <source>
        <strain evidence="2 3">Ou3-Ou53</strain>
    </source>
</reference>
<dbReference type="Proteomes" id="UP000740883">
    <property type="component" value="Unassembled WGS sequence"/>
</dbReference>
<protein>
    <recommendedName>
        <fullName evidence="1">DNA replication complex GINS protein SLD5</fullName>
    </recommendedName>
</protein>
<sequence>MNEIQDLIEIFINEKSCKSFLPFEYEVVDYFYKRILNQREKLESCTEPKIVKSIMELDIDRVEYLLKEYILIRLNKLKTNFFVDSSLLSDGEKDFYFNYLKLFQEEDILDNEIESKKHEEEVVGFVCKAKSINIILDGEHIEIFQGDFFVTEIKNIFDLIKSKQVRLV</sequence>
<proteinExistence type="inferred from homology"/>